<protein>
    <submittedName>
        <fullName evidence="4">Hsp20/alpha crystallin family protein</fullName>
    </submittedName>
</protein>
<dbReference type="EMBL" id="JBHUEM010000001">
    <property type="protein sequence ID" value="MFD1735099.1"/>
    <property type="molecule type" value="Genomic_DNA"/>
</dbReference>
<gene>
    <name evidence="4" type="ORF">ACFSCX_00850</name>
</gene>
<dbReference type="SUPFAM" id="SSF49764">
    <property type="entry name" value="HSP20-like chaperones"/>
    <property type="match status" value="1"/>
</dbReference>
<evidence type="ECO:0000259" key="3">
    <source>
        <dbReference type="PROSITE" id="PS01031"/>
    </source>
</evidence>
<proteinExistence type="inferred from homology"/>
<evidence type="ECO:0000313" key="4">
    <source>
        <dbReference type="EMBL" id="MFD1735099.1"/>
    </source>
</evidence>
<dbReference type="RefSeq" id="WP_377926186.1">
    <property type="nucleotide sequence ID" value="NZ_JBHUEM010000001.1"/>
</dbReference>
<dbReference type="InterPro" id="IPR002068">
    <property type="entry name" value="A-crystallin/Hsp20_dom"/>
</dbReference>
<dbReference type="PROSITE" id="PS01031">
    <property type="entry name" value="SHSP"/>
    <property type="match status" value="1"/>
</dbReference>
<dbReference type="Proteomes" id="UP001597214">
    <property type="component" value="Unassembled WGS sequence"/>
</dbReference>
<reference evidence="5" key="1">
    <citation type="journal article" date="2019" name="Int. J. Syst. Evol. Microbiol.">
        <title>The Global Catalogue of Microorganisms (GCM) 10K type strain sequencing project: providing services to taxonomists for standard genome sequencing and annotation.</title>
        <authorList>
            <consortium name="The Broad Institute Genomics Platform"/>
            <consortium name="The Broad Institute Genome Sequencing Center for Infectious Disease"/>
            <person name="Wu L."/>
            <person name="Ma J."/>
        </authorList>
    </citation>
    <scope>NUCLEOTIDE SEQUENCE [LARGE SCALE GENOMIC DNA]</scope>
    <source>
        <strain evidence="5">CCUG 49339</strain>
    </source>
</reference>
<evidence type="ECO:0000313" key="5">
    <source>
        <dbReference type="Proteomes" id="UP001597214"/>
    </source>
</evidence>
<comment type="caution">
    <text evidence="4">The sequence shown here is derived from an EMBL/GenBank/DDBJ whole genome shotgun (WGS) entry which is preliminary data.</text>
</comment>
<accession>A0ABW4LK82</accession>
<feature type="domain" description="SHSP" evidence="3">
    <location>
        <begin position="52"/>
        <end position="164"/>
    </location>
</feature>
<sequence>MAHKEDKHQENNSQHLTPFRHEPINHFMKSMDDFFNAKPLKGVMDSIDEFFHRSFVGSIPIDLYETKNELVVHAEIPGVKREQIFLDIVGNVLKISVEHNEESEEKYDSHNYYRRERSYNRLERTVHLPYPVNEKQVKASYQNGVLKIRAPRGQRRKSRIQIDE</sequence>
<dbReference type="Pfam" id="PF00011">
    <property type="entry name" value="HSP20"/>
    <property type="match status" value="1"/>
</dbReference>
<dbReference type="PANTHER" id="PTHR11527">
    <property type="entry name" value="HEAT-SHOCK PROTEIN 20 FAMILY MEMBER"/>
    <property type="match status" value="1"/>
</dbReference>
<dbReference type="CDD" id="cd06464">
    <property type="entry name" value="ACD_sHsps-like"/>
    <property type="match status" value="1"/>
</dbReference>
<dbReference type="InterPro" id="IPR008978">
    <property type="entry name" value="HSP20-like_chaperone"/>
</dbReference>
<dbReference type="Gene3D" id="2.60.40.790">
    <property type="match status" value="1"/>
</dbReference>
<evidence type="ECO:0000256" key="2">
    <source>
        <dbReference type="RuleBase" id="RU003616"/>
    </source>
</evidence>
<organism evidence="4 5">
    <name type="scientific">Bacillus salitolerans</name>
    <dbReference type="NCBI Taxonomy" id="1437434"/>
    <lineage>
        <taxon>Bacteria</taxon>
        <taxon>Bacillati</taxon>
        <taxon>Bacillota</taxon>
        <taxon>Bacilli</taxon>
        <taxon>Bacillales</taxon>
        <taxon>Bacillaceae</taxon>
        <taxon>Bacillus</taxon>
    </lineage>
</organism>
<name>A0ABW4LK82_9BACI</name>
<dbReference type="InterPro" id="IPR031107">
    <property type="entry name" value="Small_HSP"/>
</dbReference>
<comment type="similarity">
    <text evidence="1 2">Belongs to the small heat shock protein (HSP20) family.</text>
</comment>
<keyword evidence="5" id="KW-1185">Reference proteome</keyword>
<evidence type="ECO:0000256" key="1">
    <source>
        <dbReference type="PROSITE-ProRule" id="PRU00285"/>
    </source>
</evidence>